<comment type="caution">
    <text evidence="2">The sequence shown here is derived from an EMBL/GenBank/DDBJ whole genome shotgun (WGS) entry which is preliminary data.</text>
</comment>
<reference evidence="2 3" key="1">
    <citation type="submission" date="2024-10" db="EMBL/GenBank/DDBJ databases">
        <title>The Natural Products Discovery Center: Release of the First 8490 Sequenced Strains for Exploring Actinobacteria Biosynthetic Diversity.</title>
        <authorList>
            <person name="Kalkreuter E."/>
            <person name="Kautsar S.A."/>
            <person name="Yang D."/>
            <person name="Bader C.D."/>
            <person name="Teijaro C.N."/>
            <person name="Fluegel L."/>
            <person name="Davis C.M."/>
            <person name="Simpson J.R."/>
            <person name="Lauterbach L."/>
            <person name="Steele A.D."/>
            <person name="Gui C."/>
            <person name="Meng S."/>
            <person name="Li G."/>
            <person name="Viehrig K."/>
            <person name="Ye F."/>
            <person name="Su P."/>
            <person name="Kiefer A.F."/>
            <person name="Nichols A."/>
            <person name="Cepeda A.J."/>
            <person name="Yan W."/>
            <person name="Fan B."/>
            <person name="Jiang Y."/>
            <person name="Adhikari A."/>
            <person name="Zheng C.-J."/>
            <person name="Schuster L."/>
            <person name="Cowan T.M."/>
            <person name="Smanski M.J."/>
            <person name="Chevrette M.G."/>
            <person name="De Carvalho L.P.S."/>
            <person name="Shen B."/>
        </authorList>
    </citation>
    <scope>NUCLEOTIDE SEQUENCE [LARGE SCALE GENOMIC DNA]</scope>
    <source>
        <strain evidence="2 3">NPDC049639</strain>
    </source>
</reference>
<evidence type="ECO:0000256" key="1">
    <source>
        <dbReference type="SAM" id="Phobius"/>
    </source>
</evidence>
<feature type="transmembrane region" description="Helical" evidence="1">
    <location>
        <begin position="42"/>
        <end position="60"/>
    </location>
</feature>
<gene>
    <name evidence="2" type="ORF">ACIB24_05620</name>
</gene>
<name>A0ABW8ALM2_9ACTN</name>
<evidence type="ECO:0000313" key="2">
    <source>
        <dbReference type="EMBL" id="MFI7586536.1"/>
    </source>
</evidence>
<dbReference type="EMBL" id="JBITLV010000001">
    <property type="protein sequence ID" value="MFI7586536.1"/>
    <property type="molecule type" value="Genomic_DNA"/>
</dbReference>
<keyword evidence="1" id="KW-1133">Transmembrane helix</keyword>
<dbReference type="RefSeq" id="WP_398276351.1">
    <property type="nucleotide sequence ID" value="NZ_JBITLV010000001.1"/>
</dbReference>
<dbReference type="Proteomes" id="UP001612915">
    <property type="component" value="Unassembled WGS sequence"/>
</dbReference>
<sequence>MTQGGAPAPVAKRPRWGLRTLGLLLLAGVAVSTALAMGGHTVGTLGCTVLGLGGAFYCSVQGIRDARRRGLAGILTDRRPPR</sequence>
<keyword evidence="3" id="KW-1185">Reference proteome</keyword>
<evidence type="ECO:0000313" key="3">
    <source>
        <dbReference type="Proteomes" id="UP001612915"/>
    </source>
</evidence>
<protein>
    <submittedName>
        <fullName evidence="2">Uncharacterized protein</fullName>
    </submittedName>
</protein>
<proteinExistence type="predicted"/>
<organism evidence="2 3">
    <name type="scientific">Spongisporangium articulatum</name>
    <dbReference type="NCBI Taxonomy" id="3362603"/>
    <lineage>
        <taxon>Bacteria</taxon>
        <taxon>Bacillati</taxon>
        <taxon>Actinomycetota</taxon>
        <taxon>Actinomycetes</taxon>
        <taxon>Kineosporiales</taxon>
        <taxon>Kineosporiaceae</taxon>
        <taxon>Spongisporangium</taxon>
    </lineage>
</organism>
<keyword evidence="1" id="KW-0472">Membrane</keyword>
<feature type="transmembrane region" description="Helical" evidence="1">
    <location>
        <begin position="16"/>
        <end position="36"/>
    </location>
</feature>
<accession>A0ABW8ALM2</accession>
<keyword evidence="1" id="KW-0812">Transmembrane</keyword>